<sequence length="540" mass="58386">MGEREQRRLAELHEYQLLDTPPQEELETVVRVAAAVAGVPTATLNLIDAQRQYQLTTVGFPGKDCDRSDSMCAVRLDTGRFVNLPDARREPDYQRNPWVTGVLGSIVFYASAPLVTPGGFALGTLCVFDTEPHELTAEQVSRIEDLAAIVVAFFECRRHVRLTAALATQTEARKQWAEAVMDTIDVAVIAIDPAYRVTEFNRAARGYHEPDVDLEAAPVEVAARFTLYEPDGRTPVPDDQVPLVVALTGGGPVTGREMMIRRPDAEPRRVRANARALHSADGAVLGAVVALQDVTAEWSRRGFIDQARRRLAAANADLRRSNADLTNFAGAVSHDLVAPLAAVGGYLELLADEVDGRARGWVDAAARAVARMRDLIAALLDYARAGSAPVRRVRVPLGNLLDQVLLDMRAEIEAAGARVRVPGPLPVICCDPVLARQLLQNLIANAIKYRHPDRPCRVTVTAAAGRVSVADNGVGVPAEQRHRVFDMFTRLEPGAAAAGQGIGLSTCLRIVDRHGGSIRMEENADGGVTVVFALPEPADD</sequence>
<dbReference type="CDD" id="cd00082">
    <property type="entry name" value="HisKA"/>
    <property type="match status" value="1"/>
</dbReference>
<dbReference type="Gene3D" id="3.30.565.10">
    <property type="entry name" value="Histidine kinase-like ATPase, C-terminal domain"/>
    <property type="match status" value="1"/>
</dbReference>
<dbReference type="InterPro" id="IPR029016">
    <property type="entry name" value="GAF-like_dom_sf"/>
</dbReference>
<dbReference type="InterPro" id="IPR036890">
    <property type="entry name" value="HATPase_C_sf"/>
</dbReference>
<dbReference type="Pfam" id="PF02518">
    <property type="entry name" value="HATPase_c"/>
    <property type="match status" value="1"/>
</dbReference>
<evidence type="ECO:0000256" key="7">
    <source>
        <dbReference type="ARBA" id="ARBA00023012"/>
    </source>
</evidence>
<dbReference type="Gene3D" id="3.30.450.20">
    <property type="entry name" value="PAS domain"/>
    <property type="match status" value="1"/>
</dbReference>
<dbReference type="InterPro" id="IPR003661">
    <property type="entry name" value="HisK_dim/P_dom"/>
</dbReference>
<gene>
    <name evidence="10" type="ORF">I4J89_38235</name>
</gene>
<dbReference type="PANTHER" id="PTHR42878:SF15">
    <property type="entry name" value="BACTERIOPHYTOCHROME"/>
    <property type="match status" value="1"/>
</dbReference>
<comment type="subcellular location">
    <subcellularLocation>
        <location evidence="2">Cell membrane</location>
    </subcellularLocation>
</comment>
<evidence type="ECO:0000256" key="5">
    <source>
        <dbReference type="ARBA" id="ARBA00022679"/>
    </source>
</evidence>
<dbReference type="GO" id="GO:0005886">
    <property type="term" value="C:plasma membrane"/>
    <property type="evidence" value="ECO:0007669"/>
    <property type="project" value="UniProtKB-SubCell"/>
</dbReference>
<dbReference type="EC" id="2.7.13.3" evidence="3"/>
<evidence type="ECO:0000256" key="3">
    <source>
        <dbReference type="ARBA" id="ARBA00012438"/>
    </source>
</evidence>
<keyword evidence="4" id="KW-0597">Phosphoprotein</keyword>
<dbReference type="InterPro" id="IPR005467">
    <property type="entry name" value="His_kinase_dom"/>
</dbReference>
<dbReference type="SUPFAM" id="SSF55781">
    <property type="entry name" value="GAF domain-like"/>
    <property type="match status" value="1"/>
</dbReference>
<dbReference type="AlphaFoldDB" id="A0A931CCC6"/>
<dbReference type="SUPFAM" id="SSF55785">
    <property type="entry name" value="PYP-like sensor domain (PAS domain)"/>
    <property type="match status" value="1"/>
</dbReference>
<dbReference type="GO" id="GO:0030295">
    <property type="term" value="F:protein kinase activator activity"/>
    <property type="evidence" value="ECO:0007669"/>
    <property type="project" value="TreeGrafter"/>
</dbReference>
<accession>A0A931CCC6</accession>
<keyword evidence="11" id="KW-1185">Reference proteome</keyword>
<dbReference type="SMART" id="SM00387">
    <property type="entry name" value="HATPase_c"/>
    <property type="match status" value="1"/>
</dbReference>
<comment type="catalytic activity">
    <reaction evidence="1">
        <text>ATP + protein L-histidine = ADP + protein N-phospho-L-histidine.</text>
        <dbReference type="EC" id="2.7.13.3"/>
    </reaction>
</comment>
<dbReference type="Proteomes" id="UP000598146">
    <property type="component" value="Unassembled WGS sequence"/>
</dbReference>
<reference evidence="10" key="1">
    <citation type="submission" date="2020-11" db="EMBL/GenBank/DDBJ databases">
        <title>Isolation and identification of active actinomycetes.</title>
        <authorList>
            <person name="Sun X."/>
        </authorList>
    </citation>
    <scope>NUCLEOTIDE SEQUENCE</scope>
    <source>
        <strain evidence="10">NEAU-A11</strain>
    </source>
</reference>
<dbReference type="InterPro" id="IPR004358">
    <property type="entry name" value="Sig_transdc_His_kin-like_C"/>
</dbReference>
<dbReference type="EMBL" id="JADQTO010000026">
    <property type="protein sequence ID" value="MBG0567305.1"/>
    <property type="molecule type" value="Genomic_DNA"/>
</dbReference>
<dbReference type="Pfam" id="PF00512">
    <property type="entry name" value="HisKA"/>
    <property type="match status" value="1"/>
</dbReference>
<evidence type="ECO:0000256" key="4">
    <source>
        <dbReference type="ARBA" id="ARBA00022553"/>
    </source>
</evidence>
<dbReference type="PRINTS" id="PR00344">
    <property type="entry name" value="BCTRLSENSOR"/>
</dbReference>
<dbReference type="GO" id="GO:0000155">
    <property type="term" value="F:phosphorelay sensor kinase activity"/>
    <property type="evidence" value="ECO:0007669"/>
    <property type="project" value="InterPro"/>
</dbReference>
<dbReference type="SUPFAM" id="SSF47384">
    <property type="entry name" value="Homodimeric domain of signal transducing histidine kinase"/>
    <property type="match status" value="1"/>
</dbReference>
<dbReference type="Gene3D" id="1.10.287.130">
    <property type="match status" value="1"/>
</dbReference>
<dbReference type="InterPro" id="IPR003594">
    <property type="entry name" value="HATPase_dom"/>
</dbReference>
<dbReference type="PROSITE" id="PS50109">
    <property type="entry name" value="HIS_KIN"/>
    <property type="match status" value="1"/>
</dbReference>
<dbReference type="GO" id="GO:0000156">
    <property type="term" value="F:phosphorelay response regulator activity"/>
    <property type="evidence" value="ECO:0007669"/>
    <property type="project" value="TreeGrafter"/>
</dbReference>
<dbReference type="SMART" id="SM00388">
    <property type="entry name" value="HisKA"/>
    <property type="match status" value="1"/>
</dbReference>
<keyword evidence="6" id="KW-0418">Kinase</keyword>
<name>A0A931CCC6_9ACTN</name>
<proteinExistence type="predicted"/>
<dbReference type="Gene3D" id="3.30.450.40">
    <property type="match status" value="1"/>
</dbReference>
<dbReference type="PANTHER" id="PTHR42878">
    <property type="entry name" value="TWO-COMPONENT HISTIDINE KINASE"/>
    <property type="match status" value="1"/>
</dbReference>
<dbReference type="InterPro" id="IPR003018">
    <property type="entry name" value="GAF"/>
</dbReference>
<feature type="domain" description="Histidine kinase" evidence="9">
    <location>
        <begin position="331"/>
        <end position="538"/>
    </location>
</feature>
<evidence type="ECO:0000256" key="2">
    <source>
        <dbReference type="ARBA" id="ARBA00004236"/>
    </source>
</evidence>
<dbReference type="InterPro" id="IPR036097">
    <property type="entry name" value="HisK_dim/P_sf"/>
</dbReference>
<dbReference type="InterPro" id="IPR050351">
    <property type="entry name" value="BphY/WalK/GraS-like"/>
</dbReference>
<comment type="caution">
    <text evidence="10">The sequence shown here is derived from an EMBL/GenBank/DDBJ whole genome shotgun (WGS) entry which is preliminary data.</text>
</comment>
<evidence type="ECO:0000259" key="9">
    <source>
        <dbReference type="PROSITE" id="PS50109"/>
    </source>
</evidence>
<evidence type="ECO:0000256" key="8">
    <source>
        <dbReference type="ARBA" id="ARBA00039401"/>
    </source>
</evidence>
<dbReference type="GO" id="GO:0007234">
    <property type="term" value="P:osmosensory signaling via phosphorelay pathway"/>
    <property type="evidence" value="ECO:0007669"/>
    <property type="project" value="TreeGrafter"/>
</dbReference>
<evidence type="ECO:0000313" key="10">
    <source>
        <dbReference type="EMBL" id="MBG0567305.1"/>
    </source>
</evidence>
<dbReference type="Pfam" id="PF01590">
    <property type="entry name" value="GAF"/>
    <property type="match status" value="1"/>
</dbReference>
<protein>
    <recommendedName>
        <fullName evidence="8">Sensor-like histidine kinase SenX3</fullName>
        <ecNumber evidence="3">2.7.13.3</ecNumber>
    </recommendedName>
</protein>
<organism evidence="10 11">
    <name type="scientific">Actinoplanes aureus</name>
    <dbReference type="NCBI Taxonomy" id="2792083"/>
    <lineage>
        <taxon>Bacteria</taxon>
        <taxon>Bacillati</taxon>
        <taxon>Actinomycetota</taxon>
        <taxon>Actinomycetes</taxon>
        <taxon>Micromonosporales</taxon>
        <taxon>Micromonosporaceae</taxon>
        <taxon>Actinoplanes</taxon>
    </lineage>
</organism>
<dbReference type="InterPro" id="IPR035965">
    <property type="entry name" value="PAS-like_dom_sf"/>
</dbReference>
<evidence type="ECO:0000256" key="1">
    <source>
        <dbReference type="ARBA" id="ARBA00000085"/>
    </source>
</evidence>
<keyword evidence="5" id="KW-0808">Transferase</keyword>
<dbReference type="SUPFAM" id="SSF55874">
    <property type="entry name" value="ATPase domain of HSP90 chaperone/DNA topoisomerase II/histidine kinase"/>
    <property type="match status" value="1"/>
</dbReference>
<dbReference type="RefSeq" id="WP_196419076.1">
    <property type="nucleotide sequence ID" value="NZ_JADQTO010000026.1"/>
</dbReference>
<evidence type="ECO:0000256" key="6">
    <source>
        <dbReference type="ARBA" id="ARBA00022777"/>
    </source>
</evidence>
<keyword evidence="7" id="KW-0902">Two-component regulatory system</keyword>
<evidence type="ECO:0000313" key="11">
    <source>
        <dbReference type="Proteomes" id="UP000598146"/>
    </source>
</evidence>